<protein>
    <submittedName>
        <fullName evidence="2">SWI/SNF-related matrix-associated actin-dependent regulator of chromatin subfamily B member 1</fullName>
    </submittedName>
</protein>
<evidence type="ECO:0000313" key="2">
    <source>
        <dbReference type="WBParaSite" id="RSKR_0000120600.1"/>
    </source>
</evidence>
<proteinExistence type="predicted"/>
<organism evidence="1 2">
    <name type="scientific">Rhabditophanes sp. KR3021</name>
    <dbReference type="NCBI Taxonomy" id="114890"/>
    <lineage>
        <taxon>Eukaryota</taxon>
        <taxon>Metazoa</taxon>
        <taxon>Ecdysozoa</taxon>
        <taxon>Nematoda</taxon>
        <taxon>Chromadorea</taxon>
        <taxon>Rhabditida</taxon>
        <taxon>Tylenchina</taxon>
        <taxon>Panagrolaimomorpha</taxon>
        <taxon>Strongyloidoidea</taxon>
        <taxon>Alloionematidae</taxon>
        <taxon>Rhabditophanes</taxon>
    </lineage>
</organism>
<sequence length="373" mass="42333">MTSMSHYGNKPKSFTLGDGNTYFIGSEVGAYLKLHRGTLYKKYPALWKLLATSEQRKEIQNLGWGPTYLCSNIMLVRQSDVEDIFAGKDEKFRTASQRATPIRKETSVVPKSIVRNTSSTWVSNQSATGSQHLEALPCTHPPALAKGHVKVRDYLHTADDSEHYKRVLENAGKDADLVPIRLDMEIENIKLRDAFVYNRNDKLITPEMIAEVMCDDLDLPANSFLTAIAQNIHQQIQAHVGGFPTNIEDDQRAILKLNIHVGNQSLVDQFEWDMSDPNNDPEWFAEKLCADLGLGGEFLSAIAYSIRGQLAYNAKTYAFSEAPMPKVDCPYRTTDADQWGPFLETLTEVEIEKRMRDQDRNTRRMRRVAQTHY</sequence>
<dbReference type="Proteomes" id="UP000095286">
    <property type="component" value="Unplaced"/>
</dbReference>
<name>A0AC35TJA3_9BILA</name>
<dbReference type="WBParaSite" id="RSKR_0000120600.1">
    <property type="protein sequence ID" value="RSKR_0000120600.1"/>
    <property type="gene ID" value="RSKR_0000120600"/>
</dbReference>
<accession>A0AC35TJA3</accession>
<reference evidence="2" key="1">
    <citation type="submission" date="2016-11" db="UniProtKB">
        <authorList>
            <consortium name="WormBaseParasite"/>
        </authorList>
    </citation>
    <scope>IDENTIFICATION</scope>
    <source>
        <strain evidence="2">KR3021</strain>
    </source>
</reference>
<evidence type="ECO:0000313" key="1">
    <source>
        <dbReference type="Proteomes" id="UP000095286"/>
    </source>
</evidence>